<dbReference type="InterPro" id="IPR036396">
    <property type="entry name" value="Cyt_P450_sf"/>
</dbReference>
<proteinExistence type="inferred from homology"/>
<reference evidence="13 14" key="1">
    <citation type="journal article" date="2014" name="Am. J. Bot.">
        <title>Genome assembly and annotation for red clover (Trifolium pratense; Fabaceae).</title>
        <authorList>
            <person name="Istvanek J."/>
            <person name="Jaros M."/>
            <person name="Krenek A."/>
            <person name="Repkova J."/>
        </authorList>
    </citation>
    <scope>NUCLEOTIDE SEQUENCE [LARGE SCALE GENOMIC DNA]</scope>
    <source>
        <strain evidence="14">cv. Tatra</strain>
        <tissue evidence="13">Young leaves</tissue>
    </source>
</reference>
<dbReference type="Pfam" id="PF00067">
    <property type="entry name" value="p450"/>
    <property type="match status" value="1"/>
</dbReference>
<dbReference type="InterPro" id="IPR017972">
    <property type="entry name" value="Cyt_P450_CS"/>
</dbReference>
<evidence type="ECO:0000256" key="2">
    <source>
        <dbReference type="ARBA" id="ARBA00010617"/>
    </source>
</evidence>
<dbReference type="GO" id="GO:0016705">
    <property type="term" value="F:oxidoreductase activity, acting on paired donors, with incorporation or reduction of molecular oxygen"/>
    <property type="evidence" value="ECO:0007669"/>
    <property type="project" value="InterPro"/>
</dbReference>
<keyword evidence="8 11" id="KW-0408">Iron</keyword>
<dbReference type="GO" id="GO:0016020">
    <property type="term" value="C:membrane"/>
    <property type="evidence" value="ECO:0007669"/>
    <property type="project" value="UniProtKB-SubCell"/>
</dbReference>
<dbReference type="Gene3D" id="1.10.630.10">
    <property type="entry name" value="Cytochrome P450"/>
    <property type="match status" value="1"/>
</dbReference>
<dbReference type="InterPro" id="IPR050665">
    <property type="entry name" value="Cytochrome_P450_Monooxygen"/>
</dbReference>
<evidence type="ECO:0000256" key="10">
    <source>
        <dbReference type="ARBA" id="ARBA00023136"/>
    </source>
</evidence>
<evidence type="ECO:0000256" key="12">
    <source>
        <dbReference type="RuleBase" id="RU000461"/>
    </source>
</evidence>
<dbReference type="GO" id="GO:0005506">
    <property type="term" value="F:iron ion binding"/>
    <property type="evidence" value="ECO:0007669"/>
    <property type="project" value="InterPro"/>
</dbReference>
<dbReference type="ExpressionAtlas" id="A0A2K3M3W5">
    <property type="expression patterns" value="baseline"/>
</dbReference>
<reference evidence="13 14" key="2">
    <citation type="journal article" date="2017" name="Front. Plant Sci.">
        <title>Gene Classification and Mining of Molecular Markers Useful in Red Clover (Trifolium pratense) Breeding.</title>
        <authorList>
            <person name="Istvanek J."/>
            <person name="Dluhosova J."/>
            <person name="Dluhos P."/>
            <person name="Patkova L."/>
            <person name="Nedelnik J."/>
            <person name="Repkova J."/>
        </authorList>
    </citation>
    <scope>NUCLEOTIDE SEQUENCE [LARGE SCALE GENOMIC DNA]</scope>
    <source>
        <strain evidence="14">cv. Tatra</strain>
        <tissue evidence="13">Young leaves</tissue>
    </source>
</reference>
<evidence type="ECO:0000256" key="8">
    <source>
        <dbReference type="ARBA" id="ARBA00023004"/>
    </source>
</evidence>
<evidence type="ECO:0000256" key="5">
    <source>
        <dbReference type="ARBA" id="ARBA00022723"/>
    </source>
</evidence>
<accession>A0A2K3M3W5</accession>
<comment type="cofactor">
    <cofactor evidence="11">
        <name>heme</name>
        <dbReference type="ChEBI" id="CHEBI:30413"/>
    </cofactor>
</comment>
<keyword evidence="6" id="KW-1133">Transmembrane helix</keyword>
<evidence type="ECO:0000256" key="3">
    <source>
        <dbReference type="ARBA" id="ARBA00022617"/>
    </source>
</evidence>
<keyword evidence="10" id="KW-0472">Membrane</keyword>
<keyword evidence="4" id="KW-0812">Transmembrane</keyword>
<dbReference type="AlphaFoldDB" id="A0A2K3M3W5"/>
<evidence type="ECO:0000256" key="6">
    <source>
        <dbReference type="ARBA" id="ARBA00022989"/>
    </source>
</evidence>
<dbReference type="PANTHER" id="PTHR24282:SF26">
    <property type="entry name" value="CYTOCHROME P450"/>
    <property type="match status" value="1"/>
</dbReference>
<gene>
    <name evidence="13" type="ORF">L195_g041554</name>
</gene>
<dbReference type="GO" id="GO:0004497">
    <property type="term" value="F:monooxygenase activity"/>
    <property type="evidence" value="ECO:0007669"/>
    <property type="project" value="UniProtKB-KW"/>
</dbReference>
<protein>
    <submittedName>
        <fullName evidence="13">Cytochrome p450 734a1-like protein</fullName>
    </submittedName>
</protein>
<dbReference type="PRINTS" id="PR00385">
    <property type="entry name" value="P450"/>
</dbReference>
<name>A0A2K3M3W5_TRIPR</name>
<keyword evidence="7 12" id="KW-0560">Oxidoreductase</keyword>
<keyword evidence="5 11" id="KW-0479">Metal-binding</keyword>
<evidence type="ECO:0000256" key="4">
    <source>
        <dbReference type="ARBA" id="ARBA00022692"/>
    </source>
</evidence>
<sequence length="259" mass="29578">MWRLEKEINSKISKLIKQRQNYANDEQDLLQMILDSAKKCESSGDSFLPNSNSRDRFMIDNCKNIFFAGHEPTAITLSWCLMLLAMHQDWQDRVRAELLQICGNDGNLDASVLKNMKTLTMVIQETLRLYPPSSSINRCALKDINFKGILVPKGMNIQIPMTILHQDPMLWGDDAHKFNPQRFANGLHGACKIPQVYMPFGMGPRVCLGQHLAMIELKIILSLILFNFQFCLSSSYCHSPSFHMLIEPAHGVLLHMTRI</sequence>
<comment type="caution">
    <text evidence="13">The sequence shown here is derived from an EMBL/GenBank/DDBJ whole genome shotgun (WGS) entry which is preliminary data.</text>
</comment>
<dbReference type="PROSITE" id="PS00086">
    <property type="entry name" value="CYTOCHROME_P450"/>
    <property type="match status" value="1"/>
</dbReference>
<dbReference type="SUPFAM" id="SSF48264">
    <property type="entry name" value="Cytochrome P450"/>
    <property type="match status" value="1"/>
</dbReference>
<evidence type="ECO:0000256" key="7">
    <source>
        <dbReference type="ARBA" id="ARBA00023002"/>
    </source>
</evidence>
<evidence type="ECO:0000313" key="14">
    <source>
        <dbReference type="Proteomes" id="UP000236291"/>
    </source>
</evidence>
<dbReference type="InterPro" id="IPR001128">
    <property type="entry name" value="Cyt_P450"/>
</dbReference>
<dbReference type="GO" id="GO:0020037">
    <property type="term" value="F:heme binding"/>
    <property type="evidence" value="ECO:0007669"/>
    <property type="project" value="InterPro"/>
</dbReference>
<keyword evidence="3 11" id="KW-0349">Heme</keyword>
<dbReference type="Proteomes" id="UP000236291">
    <property type="component" value="Unassembled WGS sequence"/>
</dbReference>
<dbReference type="STRING" id="57577.A0A2K3M3W5"/>
<evidence type="ECO:0000256" key="1">
    <source>
        <dbReference type="ARBA" id="ARBA00004167"/>
    </source>
</evidence>
<comment type="similarity">
    <text evidence="2 12">Belongs to the cytochrome P450 family.</text>
</comment>
<organism evidence="13 14">
    <name type="scientific">Trifolium pratense</name>
    <name type="common">Red clover</name>
    <dbReference type="NCBI Taxonomy" id="57577"/>
    <lineage>
        <taxon>Eukaryota</taxon>
        <taxon>Viridiplantae</taxon>
        <taxon>Streptophyta</taxon>
        <taxon>Embryophyta</taxon>
        <taxon>Tracheophyta</taxon>
        <taxon>Spermatophyta</taxon>
        <taxon>Magnoliopsida</taxon>
        <taxon>eudicotyledons</taxon>
        <taxon>Gunneridae</taxon>
        <taxon>Pentapetalae</taxon>
        <taxon>rosids</taxon>
        <taxon>fabids</taxon>
        <taxon>Fabales</taxon>
        <taxon>Fabaceae</taxon>
        <taxon>Papilionoideae</taxon>
        <taxon>50 kb inversion clade</taxon>
        <taxon>NPAAA clade</taxon>
        <taxon>Hologalegina</taxon>
        <taxon>IRL clade</taxon>
        <taxon>Trifolieae</taxon>
        <taxon>Trifolium</taxon>
    </lineage>
</organism>
<comment type="subcellular location">
    <subcellularLocation>
        <location evidence="1">Membrane</location>
        <topology evidence="1">Single-pass membrane protein</topology>
    </subcellularLocation>
</comment>
<feature type="binding site" description="axial binding residue" evidence="11">
    <location>
        <position position="207"/>
    </location>
    <ligand>
        <name>heme</name>
        <dbReference type="ChEBI" id="CHEBI:30413"/>
    </ligand>
    <ligandPart>
        <name>Fe</name>
        <dbReference type="ChEBI" id="CHEBI:18248"/>
    </ligandPart>
</feature>
<dbReference type="PRINTS" id="PR00463">
    <property type="entry name" value="EP450I"/>
</dbReference>
<evidence type="ECO:0000256" key="11">
    <source>
        <dbReference type="PIRSR" id="PIRSR602401-1"/>
    </source>
</evidence>
<dbReference type="EMBL" id="ASHM01048838">
    <property type="protein sequence ID" value="PNX85485.1"/>
    <property type="molecule type" value="Genomic_DNA"/>
</dbReference>
<evidence type="ECO:0000313" key="13">
    <source>
        <dbReference type="EMBL" id="PNX85485.1"/>
    </source>
</evidence>
<dbReference type="PANTHER" id="PTHR24282">
    <property type="entry name" value="CYTOCHROME P450 FAMILY MEMBER"/>
    <property type="match status" value="1"/>
</dbReference>
<evidence type="ECO:0000256" key="9">
    <source>
        <dbReference type="ARBA" id="ARBA00023033"/>
    </source>
</evidence>
<dbReference type="InterPro" id="IPR002401">
    <property type="entry name" value="Cyt_P450_E_grp-I"/>
</dbReference>
<keyword evidence="9 12" id="KW-0503">Monooxygenase</keyword>